<evidence type="ECO:0000256" key="4">
    <source>
        <dbReference type="PIRSR" id="PIRSR617453-50"/>
    </source>
</evidence>
<dbReference type="NCBIfam" id="NF002270">
    <property type="entry name" value="PRK01202.1"/>
    <property type="match status" value="1"/>
</dbReference>
<dbReference type="PANTHER" id="PTHR11715">
    <property type="entry name" value="GLYCINE CLEAVAGE SYSTEM H PROTEIN"/>
    <property type="match status" value="1"/>
</dbReference>
<dbReference type="Pfam" id="PF01597">
    <property type="entry name" value="GCV_H"/>
    <property type="match status" value="1"/>
</dbReference>
<accession>T2MH22</accession>
<dbReference type="GO" id="GO:0005960">
    <property type="term" value="C:glycine cleavage complex"/>
    <property type="evidence" value="ECO:0007669"/>
    <property type="project" value="UniProtKB-UniRule"/>
</dbReference>
<dbReference type="GO" id="GO:0005739">
    <property type="term" value="C:mitochondrion"/>
    <property type="evidence" value="ECO:0007669"/>
    <property type="project" value="UniProtKB-SubCell"/>
</dbReference>
<reference evidence="7" key="1">
    <citation type="journal article" date="2013" name="Genome Biol. Evol.">
        <title>Punctuated emergences of genetic and phenotypic innovations in eumetazoan, bilaterian, euteleostome, and hominidae ancestors.</title>
        <authorList>
            <person name="Wenger Y."/>
            <person name="Galliot B."/>
        </authorList>
    </citation>
    <scope>NUCLEOTIDE SEQUENCE</scope>
    <source>
        <tissue evidence="7">Whole animals</tissue>
    </source>
</reference>
<keyword evidence="5" id="KW-0496">Mitochondrion</keyword>
<dbReference type="PROSITE" id="PS50968">
    <property type="entry name" value="BIOTINYL_LIPOYL"/>
    <property type="match status" value="1"/>
</dbReference>
<dbReference type="EMBL" id="HAAD01004988">
    <property type="protein sequence ID" value="CDG71220.1"/>
    <property type="molecule type" value="mRNA"/>
</dbReference>
<dbReference type="NCBIfam" id="TIGR00527">
    <property type="entry name" value="gcvH"/>
    <property type="match status" value="1"/>
</dbReference>
<dbReference type="InterPro" id="IPR003016">
    <property type="entry name" value="2-oxoA_DH_lipoyl-BS"/>
</dbReference>
<evidence type="ECO:0000256" key="2">
    <source>
        <dbReference type="ARBA" id="ARBA00022823"/>
    </source>
</evidence>
<feature type="modified residue" description="N6-lipoyllysine" evidence="4">
    <location>
        <position position="111"/>
    </location>
</feature>
<dbReference type="InterPro" id="IPR033753">
    <property type="entry name" value="GCV_H/Fam206"/>
</dbReference>
<evidence type="ECO:0000256" key="5">
    <source>
        <dbReference type="RuleBase" id="RU364055"/>
    </source>
</evidence>
<dbReference type="InterPro" id="IPR011053">
    <property type="entry name" value="Single_hybrid_motif"/>
</dbReference>
<keyword evidence="2 4" id="KW-0450">Lipoyl</keyword>
<comment type="subcellular location">
    <subcellularLocation>
        <location evidence="5">Mitochondrion</location>
    </subcellularLocation>
</comment>
<evidence type="ECO:0000256" key="3">
    <source>
        <dbReference type="ARBA" id="ARBA00022946"/>
    </source>
</evidence>
<organism evidence="7">
    <name type="scientific">Hydra vulgaris</name>
    <name type="common">Hydra</name>
    <name type="synonym">Hydra attenuata</name>
    <dbReference type="NCBI Taxonomy" id="6087"/>
    <lineage>
        <taxon>Eukaryota</taxon>
        <taxon>Metazoa</taxon>
        <taxon>Cnidaria</taxon>
        <taxon>Hydrozoa</taxon>
        <taxon>Hydroidolina</taxon>
        <taxon>Anthoathecata</taxon>
        <taxon>Aplanulata</taxon>
        <taxon>Hydridae</taxon>
        <taxon>Hydra</taxon>
    </lineage>
</organism>
<feature type="domain" description="Lipoyl-binding" evidence="6">
    <location>
        <begin position="70"/>
        <end position="152"/>
    </location>
</feature>
<evidence type="ECO:0000256" key="1">
    <source>
        <dbReference type="ARBA" id="ARBA00009249"/>
    </source>
</evidence>
<dbReference type="SUPFAM" id="SSF51230">
    <property type="entry name" value="Single hybrid motif"/>
    <property type="match status" value="1"/>
</dbReference>
<evidence type="ECO:0000313" key="7">
    <source>
        <dbReference type="EMBL" id="CDG71220.1"/>
    </source>
</evidence>
<dbReference type="PANTHER" id="PTHR11715:SF3">
    <property type="entry name" value="GLYCINE CLEAVAGE SYSTEM H PROTEIN-RELATED"/>
    <property type="match status" value="1"/>
</dbReference>
<dbReference type="AlphaFoldDB" id="T2MH22"/>
<dbReference type="InterPro" id="IPR017453">
    <property type="entry name" value="GCV_H_sub"/>
</dbReference>
<dbReference type="GO" id="GO:0009249">
    <property type="term" value="P:protein lipoylation"/>
    <property type="evidence" value="ECO:0007669"/>
    <property type="project" value="TreeGrafter"/>
</dbReference>
<dbReference type="PROSITE" id="PS00189">
    <property type="entry name" value="LIPOYL"/>
    <property type="match status" value="1"/>
</dbReference>
<dbReference type="OMA" id="KEHEWIR"/>
<sequence length="177" mass="19802">MKHPIAHLPQDKMAGAITIKACRYLKQIQIPLRYSFLQTIPCSRKLSNSSLLYQRYFTKDHEWIDVEGSVGKVGITDYAQEKLGELVYVELPESGTQVKAQDSVGTVESVKAASDIFSPVSGTVKESNEELVNTPDLVNKSPEEKGWIYTIELSNKNELNELLSKDGYSEFLKGEDS</sequence>
<proteinExistence type="evidence at transcript level"/>
<dbReference type="InterPro" id="IPR002930">
    <property type="entry name" value="GCV_H"/>
</dbReference>
<comment type="function">
    <text evidence="5">The H protein shuttles the methylamine group of glycine from the P protein to the T protein.</text>
</comment>
<dbReference type="GO" id="GO:0019464">
    <property type="term" value="P:glycine decarboxylation via glycine cleavage system"/>
    <property type="evidence" value="ECO:0007669"/>
    <property type="project" value="UniProtKB-UniRule"/>
</dbReference>
<gene>
    <name evidence="7" type="primary">GCSH</name>
</gene>
<dbReference type="HAMAP" id="MF_00272">
    <property type="entry name" value="GcvH"/>
    <property type="match status" value="1"/>
</dbReference>
<dbReference type="OrthoDB" id="10264154at2759"/>
<comment type="subunit">
    <text evidence="5">The glycine cleavage system is composed of four proteins: P, T, L and H.</text>
</comment>
<dbReference type="InterPro" id="IPR000089">
    <property type="entry name" value="Biotin_lipoyl"/>
</dbReference>
<keyword evidence="3 5" id="KW-0809">Transit peptide</keyword>
<name>T2MH22_HYDVU</name>
<dbReference type="Gene3D" id="2.40.50.100">
    <property type="match status" value="1"/>
</dbReference>
<dbReference type="KEGG" id="hmg:100213136"/>
<protein>
    <recommendedName>
        <fullName evidence="5">Glycine cleavage system H protein</fullName>
    </recommendedName>
</protein>
<dbReference type="CDD" id="cd06848">
    <property type="entry name" value="GCS_H"/>
    <property type="match status" value="1"/>
</dbReference>
<comment type="cofactor">
    <cofactor evidence="5">
        <name>(R)-lipoate</name>
        <dbReference type="ChEBI" id="CHEBI:83088"/>
    </cofactor>
    <text evidence="5">Binds 1 lipoyl cofactor covalently.</text>
</comment>
<evidence type="ECO:0000259" key="6">
    <source>
        <dbReference type="PROSITE" id="PS50968"/>
    </source>
</evidence>
<comment type="similarity">
    <text evidence="1 5">Belongs to the GcvH family.</text>
</comment>